<organism evidence="1">
    <name type="scientific">marine metagenome</name>
    <dbReference type="NCBI Taxonomy" id="408172"/>
    <lineage>
        <taxon>unclassified sequences</taxon>
        <taxon>metagenomes</taxon>
        <taxon>ecological metagenomes</taxon>
    </lineage>
</organism>
<reference evidence="1" key="1">
    <citation type="submission" date="2018-05" db="EMBL/GenBank/DDBJ databases">
        <authorList>
            <person name="Lanie J.A."/>
            <person name="Ng W.-L."/>
            <person name="Kazmierczak K.M."/>
            <person name="Andrzejewski T.M."/>
            <person name="Davidsen T.M."/>
            <person name="Wayne K.J."/>
            <person name="Tettelin H."/>
            <person name="Glass J.I."/>
            <person name="Rusch D."/>
            <person name="Podicherti R."/>
            <person name="Tsui H.-C.T."/>
            <person name="Winkler M.E."/>
        </authorList>
    </citation>
    <scope>NUCLEOTIDE SEQUENCE</scope>
</reference>
<dbReference type="SUPFAM" id="SSF48452">
    <property type="entry name" value="TPR-like"/>
    <property type="match status" value="1"/>
</dbReference>
<evidence type="ECO:0000313" key="1">
    <source>
        <dbReference type="EMBL" id="SVA37458.1"/>
    </source>
</evidence>
<dbReference type="AlphaFoldDB" id="A0A381VCG0"/>
<dbReference type="InterPro" id="IPR011990">
    <property type="entry name" value="TPR-like_helical_dom_sf"/>
</dbReference>
<dbReference type="InterPro" id="IPR019734">
    <property type="entry name" value="TPR_rpt"/>
</dbReference>
<dbReference type="PROSITE" id="PS50005">
    <property type="entry name" value="TPR"/>
    <property type="match status" value="1"/>
</dbReference>
<dbReference type="Gene3D" id="1.25.40.10">
    <property type="entry name" value="Tetratricopeptide repeat domain"/>
    <property type="match status" value="1"/>
</dbReference>
<accession>A0A381VCG0</accession>
<name>A0A381VCG0_9ZZZZ</name>
<dbReference type="EMBL" id="UINC01008316">
    <property type="protein sequence ID" value="SVA37458.1"/>
    <property type="molecule type" value="Genomic_DNA"/>
</dbReference>
<gene>
    <name evidence="1" type="ORF">METZ01_LOCUS90312</name>
</gene>
<sequence>MHSMTLTVAKPIWRAQVCRSWLVIGMCLGVLGFAGFPQAGYAQTDPPPDVENLLKELEKLDTKSTELRMRPASGKILEAKVEEVEEEEGEVATTAGLIDSTVFDKLSPAQKRLVASYDNFVTLFPEHDKVPELLYNTGSTYFEQEQFPTARFVYERLLDNFPESDWYIGSMSDIVDSYRREKDYANLEIWSDRLLNDERAPDSLKSDALKLTIGAITNDAHDNFENAKASGDI</sequence>
<feature type="non-terminal residue" evidence="1">
    <location>
        <position position="233"/>
    </location>
</feature>
<proteinExistence type="predicted"/>
<protein>
    <submittedName>
        <fullName evidence="1">Uncharacterized protein</fullName>
    </submittedName>
</protein>